<accession>A0A9N8I1B5</accession>
<gene>
    <name evidence="2" type="ORF">SEMRO_3351_G347080.1</name>
</gene>
<feature type="compositionally biased region" description="Polar residues" evidence="1">
    <location>
        <begin position="117"/>
        <end position="128"/>
    </location>
</feature>
<evidence type="ECO:0000313" key="3">
    <source>
        <dbReference type="Proteomes" id="UP001153069"/>
    </source>
</evidence>
<protein>
    <submittedName>
        <fullName evidence="2">Uncharacterized protein</fullName>
    </submittedName>
</protein>
<dbReference type="Proteomes" id="UP001153069">
    <property type="component" value="Unassembled WGS sequence"/>
</dbReference>
<feature type="compositionally biased region" description="Basic and acidic residues" evidence="1">
    <location>
        <begin position="155"/>
        <end position="172"/>
    </location>
</feature>
<proteinExistence type="predicted"/>
<name>A0A9N8I1B5_9STRA</name>
<dbReference type="AlphaFoldDB" id="A0A9N8I1B5"/>
<comment type="caution">
    <text evidence="2">The sequence shown here is derived from an EMBL/GenBank/DDBJ whole genome shotgun (WGS) entry which is preliminary data.</text>
</comment>
<reference evidence="2" key="1">
    <citation type="submission" date="2020-06" db="EMBL/GenBank/DDBJ databases">
        <authorList>
            <consortium name="Plant Systems Biology data submission"/>
        </authorList>
    </citation>
    <scope>NUCLEOTIDE SEQUENCE</scope>
    <source>
        <strain evidence="2">D6</strain>
    </source>
</reference>
<feature type="region of interest" description="Disordered" evidence="1">
    <location>
        <begin position="100"/>
        <end position="172"/>
    </location>
</feature>
<evidence type="ECO:0000313" key="2">
    <source>
        <dbReference type="EMBL" id="CAB9531238.1"/>
    </source>
</evidence>
<dbReference type="EMBL" id="CAICTM010003349">
    <property type="protein sequence ID" value="CAB9531238.1"/>
    <property type="molecule type" value="Genomic_DNA"/>
</dbReference>
<keyword evidence="3" id="KW-1185">Reference proteome</keyword>
<evidence type="ECO:0000256" key="1">
    <source>
        <dbReference type="SAM" id="MobiDB-lite"/>
    </source>
</evidence>
<sequence>MFFEASLTVLCDPNPDPPEYETLRATGKTEEEARTAIAVALHEFFFSQPISDNEEDNMHDYTTPLGFLDCCRRGFEGDDFRPTANSMWDALRDAYGTLQVIQKEGDGDEGETAADNGANNSEQDSNTKAVEGQEAKTNAGVSKKRKTDPDDIDKGDDAKEKSPKSAKIKTDK</sequence>
<organism evidence="2 3">
    <name type="scientific">Seminavis robusta</name>
    <dbReference type="NCBI Taxonomy" id="568900"/>
    <lineage>
        <taxon>Eukaryota</taxon>
        <taxon>Sar</taxon>
        <taxon>Stramenopiles</taxon>
        <taxon>Ochrophyta</taxon>
        <taxon>Bacillariophyta</taxon>
        <taxon>Bacillariophyceae</taxon>
        <taxon>Bacillariophycidae</taxon>
        <taxon>Naviculales</taxon>
        <taxon>Naviculaceae</taxon>
        <taxon>Seminavis</taxon>
    </lineage>
</organism>